<feature type="chain" id="PRO_5018739428" evidence="1">
    <location>
        <begin position="25"/>
        <end position="101"/>
    </location>
</feature>
<evidence type="ECO:0000256" key="1">
    <source>
        <dbReference type="SAM" id="SignalP"/>
    </source>
</evidence>
<reference evidence="2" key="1">
    <citation type="journal article" date="2012" name="Nature">
        <title>The tomato genome sequence provides insights into fleshy fruit evolution.</title>
        <authorList>
            <consortium name="Tomato Genome Consortium"/>
        </authorList>
    </citation>
    <scope>NUCLEOTIDE SEQUENCE [LARGE SCALE GENOMIC DNA]</scope>
    <source>
        <strain evidence="2">cv. Heinz 1706</strain>
    </source>
</reference>
<dbReference type="STRING" id="4081.A0A3Q7GC08"/>
<keyword evidence="3" id="KW-1185">Reference proteome</keyword>
<evidence type="ECO:0000313" key="3">
    <source>
        <dbReference type="Proteomes" id="UP000004994"/>
    </source>
</evidence>
<accession>A0A3Q7GC08</accession>
<dbReference type="Gramene" id="Solyc05g010587.1.1">
    <property type="protein sequence ID" value="Solyc05g010587.1.1"/>
    <property type="gene ID" value="Solyc05g010587.1"/>
</dbReference>
<proteinExistence type="predicted"/>
<protein>
    <submittedName>
        <fullName evidence="2">Uncharacterized protein</fullName>
    </submittedName>
</protein>
<dbReference type="EnsemblPlants" id="Solyc05g010587.1.1">
    <property type="protein sequence ID" value="Solyc05g010587.1.1"/>
    <property type="gene ID" value="Solyc05g010587.1"/>
</dbReference>
<dbReference type="InParanoid" id="A0A3Q7GC08"/>
<name>A0A3Q7GC08_SOLLC</name>
<dbReference type="OMA" id="RQPCESG"/>
<feature type="signal peptide" evidence="1">
    <location>
        <begin position="1"/>
        <end position="24"/>
    </location>
</feature>
<reference evidence="2" key="2">
    <citation type="submission" date="2019-01" db="UniProtKB">
        <authorList>
            <consortium name="EnsemblPlants"/>
        </authorList>
    </citation>
    <scope>IDENTIFICATION</scope>
    <source>
        <strain evidence="2">cv. Heinz 1706</strain>
    </source>
</reference>
<sequence>MAKTLVTLLLVVSFLIISQDIVTGRMCDCRTSQDCRDLKCKSALGTCVGGSCVCLAQFNTNQEEGMMEACTYTCQSREDCSEFIKCDRGIPTCANGDCVCL</sequence>
<dbReference type="Proteomes" id="UP000004994">
    <property type="component" value="Chromosome 5"/>
</dbReference>
<keyword evidence="1" id="KW-0732">Signal</keyword>
<evidence type="ECO:0000313" key="2">
    <source>
        <dbReference type="EnsemblPlants" id="Solyc05g010587.1.1"/>
    </source>
</evidence>
<organism evidence="2">
    <name type="scientific">Solanum lycopersicum</name>
    <name type="common">Tomato</name>
    <name type="synonym">Lycopersicon esculentum</name>
    <dbReference type="NCBI Taxonomy" id="4081"/>
    <lineage>
        <taxon>Eukaryota</taxon>
        <taxon>Viridiplantae</taxon>
        <taxon>Streptophyta</taxon>
        <taxon>Embryophyta</taxon>
        <taxon>Tracheophyta</taxon>
        <taxon>Spermatophyta</taxon>
        <taxon>Magnoliopsida</taxon>
        <taxon>eudicotyledons</taxon>
        <taxon>Gunneridae</taxon>
        <taxon>Pentapetalae</taxon>
        <taxon>asterids</taxon>
        <taxon>lamiids</taxon>
        <taxon>Solanales</taxon>
        <taxon>Solanaceae</taxon>
        <taxon>Solanoideae</taxon>
        <taxon>Solaneae</taxon>
        <taxon>Solanum</taxon>
        <taxon>Solanum subgen. Lycopersicon</taxon>
    </lineage>
</organism>
<dbReference type="AlphaFoldDB" id="A0A3Q7GC08"/>